<keyword evidence="3" id="KW-0732">Signal</keyword>
<comment type="caution">
    <text evidence="4">The sequence shown here is derived from an EMBL/GenBank/DDBJ whole genome shotgun (WGS) entry which is preliminary data.</text>
</comment>
<keyword evidence="1" id="KW-0175">Coiled coil</keyword>
<accession>A0A9W8WP20</accession>
<feature type="coiled-coil region" evidence="1">
    <location>
        <begin position="316"/>
        <end position="353"/>
    </location>
</feature>
<feature type="region of interest" description="Disordered" evidence="2">
    <location>
        <begin position="40"/>
        <end position="91"/>
    </location>
</feature>
<feature type="compositionally biased region" description="Basic and acidic residues" evidence="2">
    <location>
        <begin position="54"/>
        <end position="65"/>
    </location>
</feature>
<feature type="compositionally biased region" description="Low complexity" evidence="2">
    <location>
        <begin position="69"/>
        <end position="81"/>
    </location>
</feature>
<gene>
    <name evidence="4" type="ORF">N0V87_010626</name>
</gene>
<dbReference type="Proteomes" id="UP001140562">
    <property type="component" value="Unassembled WGS sequence"/>
</dbReference>
<feature type="signal peptide" evidence="3">
    <location>
        <begin position="1"/>
        <end position="16"/>
    </location>
</feature>
<evidence type="ECO:0000313" key="4">
    <source>
        <dbReference type="EMBL" id="KAJ4329720.1"/>
    </source>
</evidence>
<dbReference type="EMBL" id="JAPEUV010000298">
    <property type="protein sequence ID" value="KAJ4329720.1"/>
    <property type="molecule type" value="Genomic_DNA"/>
</dbReference>
<dbReference type="AlphaFoldDB" id="A0A9W8WP20"/>
<dbReference type="OrthoDB" id="10361150at2759"/>
<name>A0A9W8WP20_9PLEO</name>
<keyword evidence="5" id="KW-1185">Reference proteome</keyword>
<organism evidence="4 5">
    <name type="scientific">Didymella glomerata</name>
    <dbReference type="NCBI Taxonomy" id="749621"/>
    <lineage>
        <taxon>Eukaryota</taxon>
        <taxon>Fungi</taxon>
        <taxon>Dikarya</taxon>
        <taxon>Ascomycota</taxon>
        <taxon>Pezizomycotina</taxon>
        <taxon>Dothideomycetes</taxon>
        <taxon>Pleosporomycetidae</taxon>
        <taxon>Pleosporales</taxon>
        <taxon>Pleosporineae</taxon>
        <taxon>Didymellaceae</taxon>
        <taxon>Didymella</taxon>
    </lineage>
</organism>
<evidence type="ECO:0000256" key="3">
    <source>
        <dbReference type="SAM" id="SignalP"/>
    </source>
</evidence>
<feature type="chain" id="PRO_5040988592" evidence="3">
    <location>
        <begin position="17"/>
        <end position="378"/>
    </location>
</feature>
<reference evidence="4" key="1">
    <citation type="submission" date="2022-10" db="EMBL/GenBank/DDBJ databases">
        <title>Tapping the CABI collections for fungal endophytes: first genome assemblies for Collariella, Neodidymelliopsis, Ascochyta clinopodiicola, Didymella pomorum, Didymosphaeria variabile, Neocosmospora piperis and Neocucurbitaria cava.</title>
        <authorList>
            <person name="Hill R."/>
        </authorList>
    </citation>
    <scope>NUCLEOTIDE SEQUENCE</scope>
    <source>
        <strain evidence="4">IMI 360193</strain>
    </source>
</reference>
<evidence type="ECO:0000313" key="5">
    <source>
        <dbReference type="Proteomes" id="UP001140562"/>
    </source>
</evidence>
<evidence type="ECO:0000256" key="2">
    <source>
        <dbReference type="SAM" id="MobiDB-lite"/>
    </source>
</evidence>
<proteinExistence type="predicted"/>
<evidence type="ECO:0000256" key="1">
    <source>
        <dbReference type="SAM" id="Coils"/>
    </source>
</evidence>
<sequence>MLSAVILWYFLGLSESRIRCDIKDYCPSLLKALRQIQSTQDLDRSPKPSVATVAEDHDRGPEDRTAPWQTTTEEQPTPSSSGLSTTEEAEPSDYSRLVKYLDENDDTLLKSIPGPDGVNFVDLGISLKNSLSKKLLIGSQQNTQRKIYAYMRRWGTTHRIDFYAEGDKTRTSIITSDLAPHLINDPFIRTYPEGSKIIDSIAANRLTIIVKWYFIAAGIAGNCVLEETKDFPVRLYNALLWIRGPAVYSPADSAEETLVNAAVPNPSVTNKESLGIRPDDKTARGVKRLKRHTEDTSISQFTSWIAHRVAKEDSLYEADEDRLHEIDQTHEKLETERQEIDQTHGKLELEREEILAKMIKRRKGVEKISLSFNGLLPA</sequence>
<protein>
    <submittedName>
        <fullName evidence="4">Uncharacterized protein</fullName>
    </submittedName>
</protein>